<evidence type="ECO:0000313" key="8">
    <source>
        <dbReference type="EMBL" id="TWT25649.1"/>
    </source>
</evidence>
<keyword evidence="4 6" id="KW-1133">Transmembrane helix</keyword>
<dbReference type="InterPro" id="IPR003834">
    <property type="entry name" value="Cyt_c_assmbl_TM_dom"/>
</dbReference>
<protein>
    <submittedName>
        <fullName evidence="8">Cytochrome c biogenesis protein CcdA</fullName>
    </submittedName>
</protein>
<feature type="transmembrane region" description="Helical" evidence="6">
    <location>
        <begin position="76"/>
        <end position="97"/>
    </location>
</feature>
<evidence type="ECO:0000256" key="3">
    <source>
        <dbReference type="ARBA" id="ARBA00022692"/>
    </source>
</evidence>
<dbReference type="Pfam" id="PF02683">
    <property type="entry name" value="DsbD_TM"/>
    <property type="match status" value="1"/>
</dbReference>
<evidence type="ECO:0000256" key="2">
    <source>
        <dbReference type="ARBA" id="ARBA00006143"/>
    </source>
</evidence>
<feature type="transmembrane region" description="Helical" evidence="6">
    <location>
        <begin position="249"/>
        <end position="268"/>
    </location>
</feature>
<dbReference type="PANTHER" id="PTHR31272:SF4">
    <property type="entry name" value="CYTOCHROME C-TYPE BIOGENESIS PROTEIN HI_1454-RELATED"/>
    <property type="match status" value="1"/>
</dbReference>
<feature type="transmembrane region" description="Helical" evidence="6">
    <location>
        <begin position="194"/>
        <end position="215"/>
    </location>
</feature>
<dbReference type="GO" id="GO:0017004">
    <property type="term" value="P:cytochrome complex assembly"/>
    <property type="evidence" value="ECO:0007669"/>
    <property type="project" value="InterPro"/>
</dbReference>
<feature type="transmembrane region" description="Helical" evidence="6">
    <location>
        <begin position="148"/>
        <end position="173"/>
    </location>
</feature>
<keyword evidence="5 6" id="KW-0472">Membrane</keyword>
<comment type="caution">
    <text evidence="8">The sequence shown here is derived from an EMBL/GenBank/DDBJ whole genome shotgun (WGS) entry which is preliminary data.</text>
</comment>
<dbReference type="EMBL" id="VOHM01000010">
    <property type="protein sequence ID" value="TWT25649.1"/>
    <property type="molecule type" value="Genomic_DNA"/>
</dbReference>
<feature type="transmembrane region" description="Helical" evidence="6">
    <location>
        <begin position="46"/>
        <end position="70"/>
    </location>
</feature>
<organism evidence="8 9">
    <name type="scientific">Corynebacterium canis</name>
    <dbReference type="NCBI Taxonomy" id="679663"/>
    <lineage>
        <taxon>Bacteria</taxon>
        <taxon>Bacillati</taxon>
        <taxon>Actinomycetota</taxon>
        <taxon>Actinomycetes</taxon>
        <taxon>Mycobacteriales</taxon>
        <taxon>Corynebacteriaceae</taxon>
        <taxon>Corynebacterium</taxon>
    </lineage>
</organism>
<gene>
    <name evidence="8" type="ORF">FRX94_05855</name>
</gene>
<dbReference type="Proteomes" id="UP000320791">
    <property type="component" value="Unassembled WGS sequence"/>
</dbReference>
<evidence type="ECO:0000256" key="5">
    <source>
        <dbReference type="ARBA" id="ARBA00023136"/>
    </source>
</evidence>
<sequence length="270" mass="28270">MINVGFLGAFLAGVLALLSPCSALLLPAFFAYAFTSKRQLMARTAVFFFGLAAVLVPLGVGVGGVGKLLVTHRDTLITAGGVVLIALGVYTFCGFGFRIPGLSALSQRVGGPGWASVFLLGAVYGFAGFCAGPLLGAVLTTALVGGSLWYGALIMALYALGMTLPLFILATVWERLRIADRPWLQGSVRQVGPLKLHPMSMLAGVIFVAMGVLFLTTHGTAALPTPISTETQSSVQETVGAWAAQLSDAMTLLIVAVIVEIVLFVRLLRR</sequence>
<keyword evidence="9" id="KW-1185">Reference proteome</keyword>
<dbReference type="GO" id="GO:0016020">
    <property type="term" value="C:membrane"/>
    <property type="evidence" value="ECO:0007669"/>
    <property type="project" value="UniProtKB-SubCell"/>
</dbReference>
<accession>A0A5C5UIM7</accession>
<feature type="transmembrane region" description="Helical" evidence="6">
    <location>
        <begin position="117"/>
        <end position="142"/>
    </location>
</feature>
<feature type="transmembrane region" description="Helical" evidence="6">
    <location>
        <begin position="6"/>
        <end position="34"/>
    </location>
</feature>
<dbReference type="AlphaFoldDB" id="A0A5C5UIM7"/>
<evidence type="ECO:0000313" key="9">
    <source>
        <dbReference type="Proteomes" id="UP000320791"/>
    </source>
</evidence>
<evidence type="ECO:0000259" key="7">
    <source>
        <dbReference type="Pfam" id="PF02683"/>
    </source>
</evidence>
<dbReference type="PANTHER" id="PTHR31272">
    <property type="entry name" value="CYTOCHROME C-TYPE BIOGENESIS PROTEIN HI_1454-RELATED"/>
    <property type="match status" value="1"/>
</dbReference>
<dbReference type="OrthoDB" id="4332145at2"/>
<comment type="subcellular location">
    <subcellularLocation>
        <location evidence="1">Membrane</location>
        <topology evidence="1">Multi-pass membrane protein</topology>
    </subcellularLocation>
</comment>
<keyword evidence="3 6" id="KW-0812">Transmembrane</keyword>
<reference evidence="8 9" key="1">
    <citation type="submission" date="2019-08" db="EMBL/GenBank/DDBJ databases">
        <authorList>
            <person name="Lei W."/>
        </authorList>
    </citation>
    <scope>NUCLEOTIDE SEQUENCE [LARGE SCALE GENOMIC DNA]</scope>
    <source>
        <strain evidence="8 9">CCUG 58627</strain>
    </source>
</reference>
<dbReference type="InterPro" id="IPR051790">
    <property type="entry name" value="Cytochrome_c-biogenesis_DsbD"/>
</dbReference>
<dbReference type="RefSeq" id="WP_146324197.1">
    <property type="nucleotide sequence ID" value="NZ_BAABLR010000073.1"/>
</dbReference>
<comment type="similarity">
    <text evidence="2">Belongs to the DsbD family.</text>
</comment>
<feature type="domain" description="Cytochrome C biogenesis protein transmembrane" evidence="7">
    <location>
        <begin position="8"/>
        <end position="186"/>
    </location>
</feature>
<evidence type="ECO:0000256" key="4">
    <source>
        <dbReference type="ARBA" id="ARBA00022989"/>
    </source>
</evidence>
<evidence type="ECO:0000256" key="1">
    <source>
        <dbReference type="ARBA" id="ARBA00004141"/>
    </source>
</evidence>
<evidence type="ECO:0000256" key="6">
    <source>
        <dbReference type="SAM" id="Phobius"/>
    </source>
</evidence>
<name>A0A5C5UIM7_9CORY</name>
<proteinExistence type="inferred from homology"/>